<dbReference type="PANTHER" id="PTHR36509">
    <property type="entry name" value="BLL3101 PROTEIN"/>
    <property type="match status" value="1"/>
</dbReference>
<dbReference type="PANTHER" id="PTHR36509:SF2">
    <property type="entry name" value="BLL3101 PROTEIN"/>
    <property type="match status" value="1"/>
</dbReference>
<dbReference type="RefSeq" id="WP_072751148.1">
    <property type="nucleotide sequence ID" value="NZ_FOAW01000002.1"/>
</dbReference>
<dbReference type="InterPro" id="IPR010621">
    <property type="entry name" value="DUF1214"/>
</dbReference>
<proteinExistence type="predicted"/>
<dbReference type="InterPro" id="IPR037049">
    <property type="entry name" value="DUF1214_C_sf"/>
</dbReference>
<dbReference type="Gene3D" id="2.60.40.1610">
    <property type="entry name" value="Domain of unknown function DUF1254"/>
    <property type="match status" value="1"/>
</dbReference>
<sequence>MGTELKDLAAKAYVYGFPLVFNLDQVRRYVTTGVGANPAAPFNTFSHADALAGPKDTFVSINNDTVYSMAQLDLANGPLLLEVPDTDGAYYVLQFVDAWTNNFAYVGKRATGTAAGRYLLTPPAWSGTLPDGAIRISFPTVVASIVGRWACAGEADLPRVRELQQRLTLTPVGEQGQPPGLPTPDPNVPEPLAFWEKLRVSLQAYPPAAQDLPLQQSFEPLGLLEWGPSPYADANPDLAAALTAGASAGHDGLVAALKSGAGDTIVNGWHQPFHAFDYNDDYFEVGTVNSSEWRIKDRARAIGLRAAAAMGGLWGNHGYEAAYSPVYLDGDGDELTGARSYTLTFAQAPPVDAFWSITMYDLPEYYLVDNEIDRYSIGDRTPGLVYAEDGSLTITLSAAEPTDPTARANWLPTPAAGFRPLLRMYSPRQEVFDGTYEIPPIVGVG</sequence>
<dbReference type="SUPFAM" id="SSF160935">
    <property type="entry name" value="VPA0735-like"/>
    <property type="match status" value="1"/>
</dbReference>
<evidence type="ECO:0000313" key="4">
    <source>
        <dbReference type="Proteomes" id="UP000198677"/>
    </source>
</evidence>
<organism evidence="3 4">
    <name type="scientific">Rhodococcus maanshanensis</name>
    <dbReference type="NCBI Taxonomy" id="183556"/>
    <lineage>
        <taxon>Bacteria</taxon>
        <taxon>Bacillati</taxon>
        <taxon>Actinomycetota</taxon>
        <taxon>Actinomycetes</taxon>
        <taxon>Mycobacteriales</taxon>
        <taxon>Nocardiaceae</taxon>
        <taxon>Rhodococcus</taxon>
    </lineage>
</organism>
<dbReference type="Pfam" id="PF06863">
    <property type="entry name" value="DUF1254"/>
    <property type="match status" value="1"/>
</dbReference>
<accession>A0A1H7HW45</accession>
<reference evidence="4" key="1">
    <citation type="submission" date="2016-10" db="EMBL/GenBank/DDBJ databases">
        <authorList>
            <person name="Varghese N."/>
            <person name="Submissions S."/>
        </authorList>
    </citation>
    <scope>NUCLEOTIDE SEQUENCE [LARGE SCALE GENOMIC DNA]</scope>
    <source>
        <strain evidence="4">DSM 44675</strain>
    </source>
</reference>
<name>A0A1H7HW45_9NOCA</name>
<dbReference type="Pfam" id="PF06742">
    <property type="entry name" value="DUF1214"/>
    <property type="match status" value="1"/>
</dbReference>
<protein>
    <submittedName>
        <fullName evidence="3">Uncharacterized conserved protein</fullName>
    </submittedName>
</protein>
<keyword evidence="4" id="KW-1185">Reference proteome</keyword>
<dbReference type="OrthoDB" id="40820at2"/>
<feature type="domain" description="DUF1254" evidence="2">
    <location>
        <begin position="42"/>
        <end position="171"/>
    </location>
</feature>
<dbReference type="InterPro" id="IPR010679">
    <property type="entry name" value="DUF1254"/>
</dbReference>
<evidence type="ECO:0000259" key="1">
    <source>
        <dbReference type="Pfam" id="PF06742"/>
    </source>
</evidence>
<gene>
    <name evidence="3" type="ORF">SAMN05444583_102247</name>
</gene>
<evidence type="ECO:0000259" key="2">
    <source>
        <dbReference type="Pfam" id="PF06863"/>
    </source>
</evidence>
<dbReference type="InterPro" id="IPR037050">
    <property type="entry name" value="DUF1254_sf"/>
</dbReference>
<feature type="domain" description="DUF1214" evidence="1">
    <location>
        <begin position="320"/>
        <end position="429"/>
    </location>
</feature>
<dbReference type="Proteomes" id="UP000198677">
    <property type="component" value="Unassembled WGS sequence"/>
</dbReference>
<dbReference type="EMBL" id="FOAW01000002">
    <property type="protein sequence ID" value="SEK54509.1"/>
    <property type="molecule type" value="Genomic_DNA"/>
</dbReference>
<evidence type="ECO:0000313" key="3">
    <source>
        <dbReference type="EMBL" id="SEK54509.1"/>
    </source>
</evidence>
<dbReference type="AlphaFoldDB" id="A0A1H7HW45"/>
<dbReference type="Gene3D" id="2.60.120.600">
    <property type="entry name" value="Domain of unknown function DUF1214, C-terminal domain"/>
    <property type="match status" value="1"/>
</dbReference>